<dbReference type="AlphaFoldDB" id="A0A816IJM2"/>
<dbReference type="Proteomes" id="UP001295469">
    <property type="component" value="Chromosome C03"/>
</dbReference>
<organism evidence="2">
    <name type="scientific">Brassica napus</name>
    <name type="common">Rape</name>
    <dbReference type="NCBI Taxonomy" id="3708"/>
    <lineage>
        <taxon>Eukaryota</taxon>
        <taxon>Viridiplantae</taxon>
        <taxon>Streptophyta</taxon>
        <taxon>Embryophyta</taxon>
        <taxon>Tracheophyta</taxon>
        <taxon>Spermatophyta</taxon>
        <taxon>Magnoliopsida</taxon>
        <taxon>eudicotyledons</taxon>
        <taxon>Gunneridae</taxon>
        <taxon>Pentapetalae</taxon>
        <taxon>rosids</taxon>
        <taxon>malvids</taxon>
        <taxon>Brassicales</taxon>
        <taxon>Brassicaceae</taxon>
        <taxon>Brassiceae</taxon>
        <taxon>Brassica</taxon>
    </lineage>
</organism>
<feature type="compositionally biased region" description="Basic residues" evidence="1">
    <location>
        <begin position="23"/>
        <end position="44"/>
    </location>
</feature>
<dbReference type="EMBL" id="HG994367">
    <property type="protein sequence ID" value="CAF1708951.1"/>
    <property type="molecule type" value="Genomic_DNA"/>
</dbReference>
<sequence>MLPWRSETYTPDQDRAVAQGTEHRKRKRRKGGRGKARGKKRRERGGRPARGSGGAPPATLTKGFREMDVDEKLHFLTAQLVE</sequence>
<feature type="region of interest" description="Disordered" evidence="1">
    <location>
        <begin position="1"/>
        <end position="64"/>
    </location>
</feature>
<proteinExistence type="predicted"/>
<reference evidence="2" key="1">
    <citation type="submission" date="2021-01" db="EMBL/GenBank/DDBJ databases">
        <authorList>
            <consortium name="Genoscope - CEA"/>
            <person name="William W."/>
        </authorList>
    </citation>
    <scope>NUCLEOTIDE SEQUENCE</scope>
</reference>
<name>A0A816IJM2_BRANA</name>
<accession>A0A816IJM2</accession>
<gene>
    <name evidence="2" type="ORF">DARMORV10_C03P71680.1</name>
</gene>
<protein>
    <submittedName>
        <fullName evidence="2">(rape) hypothetical protein</fullName>
    </submittedName>
</protein>
<evidence type="ECO:0000256" key="1">
    <source>
        <dbReference type="SAM" id="MobiDB-lite"/>
    </source>
</evidence>
<evidence type="ECO:0000313" key="2">
    <source>
        <dbReference type="EMBL" id="CAF1708951.1"/>
    </source>
</evidence>